<evidence type="ECO:0000313" key="2">
    <source>
        <dbReference type="EMBL" id="ERJ60144.1"/>
    </source>
</evidence>
<feature type="signal peptide" evidence="1">
    <location>
        <begin position="1"/>
        <end position="21"/>
    </location>
</feature>
<keyword evidence="1" id="KW-0732">Signal</keyword>
<dbReference type="RefSeq" id="WP_021069522.1">
    <property type="nucleotide sequence ID" value="NZ_ATDL01000009.1"/>
</dbReference>
<dbReference type="AlphaFoldDB" id="U2J5E2"/>
<organism evidence="2 3">
    <name type="scientific">Sphingobacterium paucimobilis HER1398</name>
    <dbReference type="NCBI Taxonomy" id="1346330"/>
    <lineage>
        <taxon>Bacteria</taxon>
        <taxon>Pseudomonadati</taxon>
        <taxon>Bacteroidota</taxon>
        <taxon>Sphingobacteriia</taxon>
        <taxon>Sphingobacteriales</taxon>
        <taxon>Sphingobacteriaceae</taxon>
        <taxon>Sphingobacterium</taxon>
    </lineage>
</organism>
<dbReference type="STRING" id="1346330.M472_15380"/>
<protein>
    <submittedName>
        <fullName evidence="2">Uncharacterized protein</fullName>
    </submittedName>
</protein>
<comment type="caution">
    <text evidence="2">The sequence shown here is derived from an EMBL/GenBank/DDBJ whole genome shotgun (WGS) entry which is preliminary data.</text>
</comment>
<proteinExistence type="predicted"/>
<dbReference type="PATRIC" id="fig|1346330.5.peg.1343"/>
<accession>U2J5E2</accession>
<gene>
    <name evidence="2" type="ORF">M472_15380</name>
</gene>
<dbReference type="OrthoDB" id="1523672at2"/>
<evidence type="ECO:0000256" key="1">
    <source>
        <dbReference type="SAM" id="SignalP"/>
    </source>
</evidence>
<keyword evidence="3" id="KW-1185">Reference proteome</keyword>
<sequence length="264" mass="30206">MKRYIFTLLVFILVNGLVSNAQKLPQTQQNSIWLENFEADGKLDEWQQPLQAYNDDTYIAYSLANDDQYLYLAVKSNRWSKILQTSMVFEVIDLDGKPVSVTFPKKIEVSPPRFDLEKIMTKNTEIKSNVDGIQNIQEVGIMGIDEIKEEAIPLLNEYGIEVGVMELLEESDVYPSGELYYLIEMAIPLLYFKIKDINQVEQLDYRIILNGKVPTDIQRATLSQPRKASGGISQKLANAIYEKEVDMFTKTDLNGTYRLATKPD</sequence>
<dbReference type="EMBL" id="ATDL01000009">
    <property type="protein sequence ID" value="ERJ60144.1"/>
    <property type="molecule type" value="Genomic_DNA"/>
</dbReference>
<name>U2J5E2_9SPHI</name>
<dbReference type="Proteomes" id="UP000016584">
    <property type="component" value="Unassembled WGS sequence"/>
</dbReference>
<evidence type="ECO:0000313" key="3">
    <source>
        <dbReference type="Proteomes" id="UP000016584"/>
    </source>
</evidence>
<reference evidence="2 3" key="1">
    <citation type="journal article" date="2013" name="Genome Announc.">
        <title>The Draft Genome Sequence of Sphingomonas paucimobilis Strain HER1398 (Proteobacteria), Host to the Giant PAU Phage, Indicates That It Is a Member of the Genus Sphingobacterium (Bacteroidetes).</title>
        <authorList>
            <person name="White R.A.III."/>
            <person name="Suttle C.A."/>
        </authorList>
    </citation>
    <scope>NUCLEOTIDE SEQUENCE [LARGE SCALE GENOMIC DNA]</scope>
    <source>
        <strain evidence="2 3">HER1398</strain>
    </source>
</reference>
<feature type="chain" id="PRO_5004628254" evidence="1">
    <location>
        <begin position="22"/>
        <end position="264"/>
    </location>
</feature>